<reference evidence="2" key="1">
    <citation type="submission" date="2020-11" db="EMBL/GenBank/DDBJ databases">
        <authorList>
            <person name="Tran Van P."/>
        </authorList>
    </citation>
    <scope>NUCLEOTIDE SEQUENCE</scope>
</reference>
<proteinExistence type="predicted"/>
<evidence type="ECO:0000256" key="1">
    <source>
        <dbReference type="SAM" id="Phobius"/>
    </source>
</evidence>
<name>A0A7R9HAX3_TIMCR</name>
<evidence type="ECO:0000313" key="2">
    <source>
        <dbReference type="EMBL" id="CAD7414288.1"/>
    </source>
</evidence>
<organism evidence="2">
    <name type="scientific">Timema cristinae</name>
    <name type="common">Walking stick</name>
    <dbReference type="NCBI Taxonomy" id="61476"/>
    <lineage>
        <taxon>Eukaryota</taxon>
        <taxon>Metazoa</taxon>
        <taxon>Ecdysozoa</taxon>
        <taxon>Arthropoda</taxon>
        <taxon>Hexapoda</taxon>
        <taxon>Insecta</taxon>
        <taxon>Pterygota</taxon>
        <taxon>Neoptera</taxon>
        <taxon>Polyneoptera</taxon>
        <taxon>Phasmatodea</taxon>
        <taxon>Timematodea</taxon>
        <taxon>Timematoidea</taxon>
        <taxon>Timematidae</taxon>
        <taxon>Timema</taxon>
    </lineage>
</organism>
<keyword evidence="1" id="KW-0472">Membrane</keyword>
<gene>
    <name evidence="2" type="ORF">TCEB3V08_LOCUS12047</name>
</gene>
<keyword evidence="1" id="KW-1133">Transmembrane helix</keyword>
<protein>
    <submittedName>
        <fullName evidence="2">Uncharacterized protein</fullName>
    </submittedName>
</protein>
<feature type="transmembrane region" description="Helical" evidence="1">
    <location>
        <begin position="41"/>
        <end position="61"/>
    </location>
</feature>
<sequence length="276" mass="30943">MAHFYHSVTDCSNTCELGLYHRTTHVDDTQSSLIMMGAQEMAGLVIIIIIIILTALIQARWKPGKKDSPYRNVSNQASQNTQNIDLSKKGEKLAFDLPQNDKELSTKMLSLNDPSDTLDEVSSVGELFILSLYKKENCNSLDELSYNIYVQTVARQSVTAKLDITVLLPTSAAAHQHSLRMYMQLQQWLDNLLTLTSRGWKLIGKLANALVVFSSTAEDGEIEVRISYRKEDMYPIGTPVYRGNHGHRTAGIAIAHLKEGYAVESTIRDARERKVI</sequence>
<dbReference type="AlphaFoldDB" id="A0A7R9HAX3"/>
<accession>A0A7R9HAX3</accession>
<dbReference type="EMBL" id="OC324531">
    <property type="protein sequence ID" value="CAD7414288.1"/>
    <property type="molecule type" value="Genomic_DNA"/>
</dbReference>
<keyword evidence="1" id="KW-0812">Transmembrane</keyword>